<dbReference type="Proteomes" id="UP000594892">
    <property type="component" value="Chromosome 1"/>
</dbReference>
<reference evidence="1 2" key="1">
    <citation type="submission" date="2020-12" db="EMBL/GenBank/DDBJ databases">
        <title>FDA dAtabase for Regulatory Grade micrObial Sequences (FDA-ARGOS): Supporting development and validation of Infectious Disease Dx tests.</title>
        <authorList>
            <person name="Minogue T."/>
            <person name="Wolcott M."/>
            <person name="Wasieloski L."/>
            <person name="Aguilar W."/>
            <person name="Moore D."/>
            <person name="Jaissle J."/>
            <person name="Tallon L."/>
            <person name="Sadzewicz L."/>
            <person name="Zhao X."/>
            <person name="Boylan J."/>
            <person name="Ott S."/>
            <person name="Bowen H."/>
            <person name="Vavikolanu K."/>
            <person name="Mehta A."/>
            <person name="Aluvathingal J."/>
            <person name="Nadendla S."/>
            <person name="Yan Y."/>
            <person name="Sichtig H."/>
        </authorList>
    </citation>
    <scope>NUCLEOTIDE SEQUENCE [LARGE SCALE GENOMIC DNA]</scope>
    <source>
        <strain evidence="1 2">FDAARGOS_949</strain>
    </source>
</reference>
<organism evidence="1 2">
    <name type="scientific">Burkholderia glumae</name>
    <name type="common">Pseudomonas glumae</name>
    <dbReference type="NCBI Taxonomy" id="337"/>
    <lineage>
        <taxon>Bacteria</taxon>
        <taxon>Pseudomonadati</taxon>
        <taxon>Pseudomonadota</taxon>
        <taxon>Betaproteobacteria</taxon>
        <taxon>Burkholderiales</taxon>
        <taxon>Burkholderiaceae</taxon>
        <taxon>Burkholderia</taxon>
    </lineage>
</organism>
<sequence>MATTVSGTNVTVATTNKPAEVEITVSPAGQARPRKPTVVTVQAYLDAGVPMEAILQHALHVASTTVRIALERDRIAAAPK</sequence>
<evidence type="ECO:0000313" key="2">
    <source>
        <dbReference type="Proteomes" id="UP000594892"/>
    </source>
</evidence>
<dbReference type="EMBL" id="CP065600">
    <property type="protein sequence ID" value="QPQ91317.1"/>
    <property type="molecule type" value="Genomic_DNA"/>
</dbReference>
<proteinExistence type="predicted"/>
<name>A0AAP9XY17_BURGL</name>
<dbReference type="AlphaFoldDB" id="A0AAP9XY17"/>
<evidence type="ECO:0000313" key="1">
    <source>
        <dbReference type="EMBL" id="QPQ91317.1"/>
    </source>
</evidence>
<gene>
    <name evidence="1" type="ORF">I6H06_05755</name>
</gene>
<accession>A0AAP9XY17</accession>
<protein>
    <submittedName>
        <fullName evidence="1">Uncharacterized protein</fullName>
    </submittedName>
</protein>